<evidence type="ECO:0000256" key="17">
    <source>
        <dbReference type="SAM" id="MobiDB-lite"/>
    </source>
</evidence>
<evidence type="ECO:0000256" key="11">
    <source>
        <dbReference type="ARBA" id="ARBA00023209"/>
    </source>
</evidence>
<evidence type="ECO:0000256" key="14">
    <source>
        <dbReference type="ARBA" id="ARBA00053364"/>
    </source>
</evidence>
<dbReference type="GO" id="GO:0008444">
    <property type="term" value="F:CDP-diacylglycerol-glycerol-3-phosphate 3-phosphatidyltransferase activity"/>
    <property type="evidence" value="ECO:0007669"/>
    <property type="project" value="UniProtKB-UniRule"/>
</dbReference>
<dbReference type="InterPro" id="IPR000462">
    <property type="entry name" value="CDP-OH_P_trans"/>
</dbReference>
<dbReference type="InterPro" id="IPR048254">
    <property type="entry name" value="CDP_ALCOHOL_P_TRANSF_CS"/>
</dbReference>
<evidence type="ECO:0000256" key="12">
    <source>
        <dbReference type="ARBA" id="ARBA00023264"/>
    </source>
</evidence>
<keyword evidence="20" id="KW-1185">Reference proteome</keyword>
<keyword evidence="10 18" id="KW-0472">Membrane</keyword>
<comment type="subcellular location">
    <subcellularLocation>
        <location evidence="1">Cell membrane</location>
        <topology evidence="1">Multi-pass membrane protein</topology>
    </subcellularLocation>
</comment>
<dbReference type="NCBIfam" id="TIGR00560">
    <property type="entry name" value="pgsA"/>
    <property type="match status" value="1"/>
</dbReference>
<evidence type="ECO:0000256" key="5">
    <source>
        <dbReference type="ARBA" id="ARBA00022516"/>
    </source>
</evidence>
<keyword evidence="9" id="KW-0443">Lipid metabolism</keyword>
<dbReference type="Proteomes" id="UP000305929">
    <property type="component" value="Unassembled WGS sequence"/>
</dbReference>
<evidence type="ECO:0000256" key="2">
    <source>
        <dbReference type="ARBA" id="ARBA00005074"/>
    </source>
</evidence>
<dbReference type="InterPro" id="IPR050324">
    <property type="entry name" value="CDP-alcohol_PTase-I"/>
</dbReference>
<keyword evidence="4" id="KW-1003">Cell membrane</keyword>
<dbReference type="EMBL" id="SZNQ01000001">
    <property type="protein sequence ID" value="TKT03125.1"/>
    <property type="molecule type" value="Genomic_DNA"/>
</dbReference>
<evidence type="ECO:0000256" key="13">
    <source>
        <dbReference type="ARBA" id="ARBA00048586"/>
    </source>
</evidence>
<keyword evidence="5" id="KW-0444">Lipid biosynthesis</keyword>
<evidence type="ECO:0000256" key="4">
    <source>
        <dbReference type="ARBA" id="ARBA00022475"/>
    </source>
</evidence>
<evidence type="ECO:0000256" key="9">
    <source>
        <dbReference type="ARBA" id="ARBA00023098"/>
    </source>
</evidence>
<gene>
    <name evidence="19" type="primary">pgsA</name>
    <name evidence="19" type="ORF">E4U91_25570</name>
</gene>
<keyword evidence="11" id="KW-0594">Phospholipid biosynthesis</keyword>
<dbReference type="InterPro" id="IPR043130">
    <property type="entry name" value="CDP-OH_PTrfase_TM_dom"/>
</dbReference>
<keyword evidence="8 18" id="KW-1133">Transmembrane helix</keyword>
<evidence type="ECO:0000256" key="7">
    <source>
        <dbReference type="ARBA" id="ARBA00022692"/>
    </source>
</evidence>
<organism evidence="19 20">
    <name type="scientific">Streptomyces lasalocidi</name>
    <name type="common">Streptomyces lasaliensis</name>
    <dbReference type="NCBI Taxonomy" id="324833"/>
    <lineage>
        <taxon>Bacteria</taxon>
        <taxon>Bacillati</taxon>
        <taxon>Actinomycetota</taxon>
        <taxon>Actinomycetes</taxon>
        <taxon>Kitasatosporales</taxon>
        <taxon>Streptomycetaceae</taxon>
        <taxon>Streptomyces</taxon>
    </lineage>
</organism>
<feature type="compositionally biased region" description="Gly residues" evidence="17">
    <location>
        <begin position="23"/>
        <end position="33"/>
    </location>
</feature>
<evidence type="ECO:0000256" key="3">
    <source>
        <dbReference type="ARBA" id="ARBA00010441"/>
    </source>
</evidence>
<feature type="transmembrane region" description="Helical" evidence="18">
    <location>
        <begin position="243"/>
        <end position="264"/>
    </location>
</feature>
<comment type="catalytic activity">
    <reaction evidence="13">
        <text>a CDP-1,2-diacyl-sn-glycerol + sn-glycerol 3-phosphate = a 1,2-diacyl-sn-glycero-3-phospho-(1'-sn-glycero-3'-phosphate) + CMP + H(+)</text>
        <dbReference type="Rhea" id="RHEA:12593"/>
        <dbReference type="ChEBI" id="CHEBI:15378"/>
        <dbReference type="ChEBI" id="CHEBI:57597"/>
        <dbReference type="ChEBI" id="CHEBI:58332"/>
        <dbReference type="ChEBI" id="CHEBI:60110"/>
        <dbReference type="ChEBI" id="CHEBI:60377"/>
        <dbReference type="EC" id="2.7.8.5"/>
    </reaction>
</comment>
<feature type="region of interest" description="Disordered" evidence="17">
    <location>
        <begin position="1"/>
        <end position="57"/>
    </location>
</feature>
<accession>A0A4U5WLS4</accession>
<evidence type="ECO:0000256" key="15">
    <source>
        <dbReference type="NCBIfam" id="TIGR00560"/>
    </source>
</evidence>
<feature type="transmembrane region" description="Helical" evidence="18">
    <location>
        <begin position="123"/>
        <end position="144"/>
    </location>
</feature>
<dbReference type="OrthoDB" id="9796672at2"/>
<feature type="transmembrane region" description="Helical" evidence="18">
    <location>
        <begin position="212"/>
        <end position="231"/>
    </location>
</feature>
<evidence type="ECO:0000313" key="19">
    <source>
        <dbReference type="EMBL" id="TKT03125.1"/>
    </source>
</evidence>
<evidence type="ECO:0000256" key="10">
    <source>
        <dbReference type="ARBA" id="ARBA00023136"/>
    </source>
</evidence>
<dbReference type="PROSITE" id="PS00379">
    <property type="entry name" value="CDP_ALCOHOL_P_TRANSF"/>
    <property type="match status" value="1"/>
</dbReference>
<comment type="caution">
    <text evidence="19">The sequence shown here is derived from an EMBL/GenBank/DDBJ whole genome shotgun (WGS) entry which is preliminary data.</text>
</comment>
<feature type="compositionally biased region" description="Low complexity" evidence="17">
    <location>
        <begin position="46"/>
        <end position="57"/>
    </location>
</feature>
<comment type="pathway">
    <text evidence="2">Lipid metabolism; phospholipid metabolism.</text>
</comment>
<evidence type="ECO:0000313" key="20">
    <source>
        <dbReference type="Proteomes" id="UP000305929"/>
    </source>
</evidence>
<comment type="function">
    <text evidence="14">Probably catalyzes the synthesis of phosphatidylglycerophosphate by transferring a phosphatidyl group from CDP-diacylglycerol to glycerol 3-phosphate.</text>
</comment>
<dbReference type="Pfam" id="PF01066">
    <property type="entry name" value="CDP-OH_P_transf"/>
    <property type="match status" value="1"/>
</dbReference>
<dbReference type="InterPro" id="IPR004570">
    <property type="entry name" value="Phosphatidylglycerol_P_synth"/>
</dbReference>
<dbReference type="PANTHER" id="PTHR14269">
    <property type="entry name" value="CDP-DIACYLGLYCEROL--GLYCEROL-3-PHOSPHATE 3-PHOSPHATIDYLTRANSFERASE-RELATED"/>
    <property type="match status" value="1"/>
</dbReference>
<dbReference type="GO" id="GO:0005886">
    <property type="term" value="C:plasma membrane"/>
    <property type="evidence" value="ECO:0007669"/>
    <property type="project" value="UniProtKB-SubCell"/>
</dbReference>
<evidence type="ECO:0000256" key="1">
    <source>
        <dbReference type="ARBA" id="ARBA00004651"/>
    </source>
</evidence>
<dbReference type="FunFam" id="1.20.120.1760:FF:000007">
    <property type="entry name" value="CDP-diacylglycerol--glycerol-3-phosphate 3-phosphatidyltransferase"/>
    <property type="match status" value="1"/>
</dbReference>
<dbReference type="GO" id="GO:0046474">
    <property type="term" value="P:glycerophospholipid biosynthetic process"/>
    <property type="evidence" value="ECO:0007669"/>
    <property type="project" value="TreeGrafter"/>
</dbReference>
<evidence type="ECO:0000256" key="8">
    <source>
        <dbReference type="ARBA" id="ARBA00022989"/>
    </source>
</evidence>
<keyword evidence="7 18" id="KW-0812">Transmembrane</keyword>
<comment type="similarity">
    <text evidence="3 16">Belongs to the CDP-alcohol phosphatidyltransferase class-I family.</text>
</comment>
<evidence type="ECO:0000256" key="6">
    <source>
        <dbReference type="ARBA" id="ARBA00022679"/>
    </source>
</evidence>
<dbReference type="UniPathway" id="UPA00085"/>
<name>A0A4U5WLS4_STRLS</name>
<evidence type="ECO:0000256" key="18">
    <source>
        <dbReference type="SAM" id="Phobius"/>
    </source>
</evidence>
<keyword evidence="12" id="KW-1208">Phospholipid metabolism</keyword>
<dbReference type="EC" id="2.7.8.5" evidence="15"/>
<protein>
    <recommendedName>
        <fullName evidence="15">CDP-diacylglycerol--glycerol-3-phosphate 3-phosphatidyltransferase</fullName>
        <ecNumber evidence="15">2.7.8.5</ecNumber>
    </recommendedName>
</protein>
<feature type="transmembrane region" description="Helical" evidence="18">
    <location>
        <begin position="270"/>
        <end position="288"/>
    </location>
</feature>
<dbReference type="RefSeq" id="WP_137308995.1">
    <property type="nucleotide sequence ID" value="NZ_SZNQ01000001.1"/>
</dbReference>
<keyword evidence="6 16" id="KW-0808">Transferase</keyword>
<dbReference type="PANTHER" id="PTHR14269:SF52">
    <property type="entry name" value="PHOSPHATIDYLGLYCEROPHOSPHATE SYNTHASE-RELATED"/>
    <property type="match status" value="1"/>
</dbReference>
<evidence type="ECO:0000256" key="16">
    <source>
        <dbReference type="RuleBase" id="RU003750"/>
    </source>
</evidence>
<dbReference type="AlphaFoldDB" id="A0A4U5WLS4"/>
<feature type="compositionally biased region" description="Low complexity" evidence="17">
    <location>
        <begin position="1"/>
        <end position="17"/>
    </location>
</feature>
<proteinExistence type="inferred from homology"/>
<reference evidence="19 20" key="1">
    <citation type="submission" date="2019-04" db="EMBL/GenBank/DDBJ databases">
        <title>Streptomyces lasaliensis sp. nov., an Actinomycete isolated from soil which produces the polyether antibiotic lasalocid.</title>
        <authorList>
            <person name="Erwin G."/>
            <person name="Haber C."/>
        </authorList>
    </citation>
    <scope>NUCLEOTIDE SEQUENCE [LARGE SCALE GENOMIC DNA]</scope>
    <source>
        <strain evidence="19 20">X-537</strain>
    </source>
</reference>
<sequence length="311" mass="31676">MTGVPASAAGGSPAGASHRAEGQGLGAAEGQGPGTAAAVTGQGRDAAAGATGPQDAAGRIVDQELDAADLAGRALGADEGLGAVDGTAASGDAGADGERDAGRPARGGKLAAAAVNQASVWNVANLLTMLRLVLVPGFVALMLADGGYDPAWRSFAWAAFAVAMITDLFDGHLARTYDLVTDFGKIADPIADKAIMGAALICLSALGDLPWWVTVVILGRELGVTLLRFWVIRYGVIPASRGGKLKTLTQGVAVGMYVLALTGWLASLRFWVMAVAVVLTVATGLDYVKQAIVLRRQGIAERRAALEETEA</sequence>
<dbReference type="Gene3D" id="1.20.120.1760">
    <property type="match status" value="1"/>
</dbReference>